<dbReference type="Proteomes" id="UP000036902">
    <property type="component" value="Chromosome"/>
</dbReference>
<gene>
    <name evidence="2" type="ORF">AC731_016545</name>
</gene>
<reference evidence="3" key="1">
    <citation type="submission" date="2016-03" db="EMBL/GenBank/DDBJ databases">
        <authorList>
            <person name="Ma C."/>
            <person name="Zhou S."/>
            <person name="Yang G."/>
        </authorList>
    </citation>
    <scope>NUCLEOTIDE SEQUENCE [LARGE SCALE GENOMIC DNA]</scope>
    <source>
        <strain evidence="3">SgZ-1</strain>
    </source>
</reference>
<dbReference type="PANTHER" id="PTHR42709:SF4">
    <property type="entry name" value="INNER MEMBRANE PROTEIN YQAA"/>
    <property type="match status" value="1"/>
</dbReference>
<keyword evidence="1" id="KW-0472">Membrane</keyword>
<feature type="transmembrane region" description="Helical" evidence="1">
    <location>
        <begin position="114"/>
        <end position="132"/>
    </location>
</feature>
<dbReference type="STRING" id="1134435.AC731_016545"/>
<protein>
    <recommendedName>
        <fullName evidence="4">DedA family protein</fullName>
    </recommendedName>
</protein>
<accession>A0A127K909</accession>
<keyword evidence="3" id="KW-1185">Reference proteome</keyword>
<organism evidence="2 3">
    <name type="scientific">Thauera humireducens</name>
    <dbReference type="NCBI Taxonomy" id="1134435"/>
    <lineage>
        <taxon>Bacteria</taxon>
        <taxon>Pseudomonadati</taxon>
        <taxon>Pseudomonadota</taxon>
        <taxon>Betaproteobacteria</taxon>
        <taxon>Rhodocyclales</taxon>
        <taxon>Zoogloeaceae</taxon>
        <taxon>Thauera</taxon>
    </lineage>
</organism>
<sequence length="133" mass="13925">MPEADFILLGSLLVSAFLAATLLPGGSEAALAGLLLLRPELTLPAILLATLGNTAGGMSTYALGRLLPRKELPPRLELVRRYGSVSLVLSWLPLLGDGLCAAAGLLRLNGFACLVWMAIGKGARYLVLAWALT</sequence>
<dbReference type="EMBL" id="CP014646">
    <property type="protein sequence ID" value="AMO38402.1"/>
    <property type="molecule type" value="Genomic_DNA"/>
</dbReference>
<evidence type="ECO:0000313" key="2">
    <source>
        <dbReference type="EMBL" id="AMO38402.1"/>
    </source>
</evidence>
<dbReference type="InterPro" id="IPR051311">
    <property type="entry name" value="DedA_domain"/>
</dbReference>
<evidence type="ECO:0008006" key="4">
    <source>
        <dbReference type="Google" id="ProtNLM"/>
    </source>
</evidence>
<dbReference type="RefSeq" id="WP_048707768.1">
    <property type="nucleotide sequence ID" value="NZ_CP014646.1"/>
</dbReference>
<dbReference type="PANTHER" id="PTHR42709">
    <property type="entry name" value="ALKALINE PHOSPHATASE LIKE PROTEIN"/>
    <property type="match status" value="1"/>
</dbReference>
<dbReference type="KEGG" id="thu:AC731_016545"/>
<proteinExistence type="predicted"/>
<evidence type="ECO:0000256" key="1">
    <source>
        <dbReference type="SAM" id="Phobius"/>
    </source>
</evidence>
<evidence type="ECO:0000313" key="3">
    <source>
        <dbReference type="Proteomes" id="UP000036902"/>
    </source>
</evidence>
<keyword evidence="1" id="KW-1133">Transmembrane helix</keyword>
<feature type="transmembrane region" description="Helical" evidence="1">
    <location>
        <begin position="45"/>
        <end position="64"/>
    </location>
</feature>
<name>A0A127K909_9RHOO</name>
<feature type="transmembrane region" description="Helical" evidence="1">
    <location>
        <begin position="85"/>
        <end position="108"/>
    </location>
</feature>
<keyword evidence="1" id="KW-0812">Transmembrane</keyword>
<dbReference type="AlphaFoldDB" id="A0A127K909"/>